<evidence type="ECO:0008006" key="4">
    <source>
        <dbReference type="Google" id="ProtNLM"/>
    </source>
</evidence>
<dbReference type="PANTHER" id="PTHR43760">
    <property type="entry name" value="ENDORIBONUCLEASE-RELATED"/>
    <property type="match status" value="1"/>
</dbReference>
<reference evidence="2 3" key="1">
    <citation type="submission" date="2018-01" db="EMBL/GenBank/DDBJ databases">
        <title>Draft genome sequence of Jiangella sp. GTF31.</title>
        <authorList>
            <person name="Sahin N."/>
            <person name="Ay H."/>
            <person name="Saygin H."/>
        </authorList>
    </citation>
    <scope>NUCLEOTIDE SEQUENCE [LARGE SCALE GENOMIC DNA]</scope>
    <source>
        <strain evidence="2 3">GTF31</strain>
    </source>
</reference>
<accession>A0A2W2B2F4</accession>
<dbReference type="Pfam" id="PF01042">
    <property type="entry name" value="Ribonuc_L-PSP"/>
    <property type="match status" value="1"/>
</dbReference>
<dbReference type="Gene3D" id="3.30.1330.40">
    <property type="entry name" value="RutC-like"/>
    <property type="match status" value="1"/>
</dbReference>
<sequence>MLPASEAPSLRDLTCVTLSSVCRSQVRQSEGDAYVTSDDRHASAPAVPPPAGPQRPTIAKAIRQGDLLFTSGQTAVGPDGVLIASGRLGDQIDLETGRRCAWQCAANVLEAVRSELGSLEPVAEVVKLTVFVASAPGFIEQHLVADGATAYVQHVLGADAGTHARSAIGVAELPTGSPVEVEAVIRLS</sequence>
<feature type="region of interest" description="Disordered" evidence="1">
    <location>
        <begin position="32"/>
        <end position="55"/>
    </location>
</feature>
<dbReference type="AlphaFoldDB" id="A0A2W2B2F4"/>
<dbReference type="InterPro" id="IPR035959">
    <property type="entry name" value="RutC-like_sf"/>
</dbReference>
<organism evidence="2 3">
    <name type="scientific">Jiangella anatolica</name>
    <dbReference type="NCBI Taxonomy" id="2670374"/>
    <lineage>
        <taxon>Bacteria</taxon>
        <taxon>Bacillati</taxon>
        <taxon>Actinomycetota</taxon>
        <taxon>Actinomycetes</taxon>
        <taxon>Jiangellales</taxon>
        <taxon>Jiangellaceae</taxon>
        <taxon>Jiangella</taxon>
    </lineage>
</organism>
<evidence type="ECO:0000313" key="3">
    <source>
        <dbReference type="Proteomes" id="UP000248764"/>
    </source>
</evidence>
<name>A0A2W2B2F4_9ACTN</name>
<keyword evidence="3" id="KW-1185">Reference proteome</keyword>
<proteinExistence type="predicted"/>
<dbReference type="SUPFAM" id="SSF55298">
    <property type="entry name" value="YjgF-like"/>
    <property type="match status" value="1"/>
</dbReference>
<evidence type="ECO:0000313" key="2">
    <source>
        <dbReference type="EMBL" id="PZF80192.1"/>
    </source>
</evidence>
<dbReference type="CDD" id="cd02199">
    <property type="entry name" value="YjgF_YER057c_UK114_like_1"/>
    <property type="match status" value="1"/>
</dbReference>
<dbReference type="Proteomes" id="UP000248764">
    <property type="component" value="Unassembled WGS sequence"/>
</dbReference>
<gene>
    <name evidence="2" type="ORF">C1I92_27325</name>
</gene>
<dbReference type="EMBL" id="POTW01000097">
    <property type="protein sequence ID" value="PZF80192.1"/>
    <property type="molecule type" value="Genomic_DNA"/>
</dbReference>
<dbReference type="InterPro" id="IPR006175">
    <property type="entry name" value="YjgF/YER057c/UK114"/>
</dbReference>
<evidence type="ECO:0000256" key="1">
    <source>
        <dbReference type="SAM" id="MobiDB-lite"/>
    </source>
</evidence>
<dbReference type="PANTHER" id="PTHR43760:SF1">
    <property type="entry name" value="ENDORIBONUCLEASE L-PSP_CHORISMATE MUTASE-LIKE DOMAIN-CONTAINING PROTEIN"/>
    <property type="match status" value="1"/>
</dbReference>
<dbReference type="InterPro" id="IPR013813">
    <property type="entry name" value="Endoribo_LPSP/chorism_mut-like"/>
</dbReference>
<protein>
    <recommendedName>
        <fullName evidence="4">RidA family protein</fullName>
    </recommendedName>
</protein>
<comment type="caution">
    <text evidence="2">The sequence shown here is derived from an EMBL/GenBank/DDBJ whole genome shotgun (WGS) entry which is preliminary data.</text>
</comment>